<dbReference type="EMBL" id="FMZO01000002">
    <property type="protein sequence ID" value="SDC32392.1"/>
    <property type="molecule type" value="Genomic_DNA"/>
</dbReference>
<reference evidence="3" key="1">
    <citation type="submission" date="2016-10" db="EMBL/GenBank/DDBJ databases">
        <authorList>
            <person name="Varghese N."/>
            <person name="Submissions S."/>
        </authorList>
    </citation>
    <scope>NUCLEOTIDE SEQUENCE [LARGE SCALE GENOMIC DNA]</scope>
    <source>
        <strain evidence="3">DSM 25811 / CCM 8410 / LMG 26954 / E90</strain>
    </source>
</reference>
<dbReference type="Proteomes" id="UP000198757">
    <property type="component" value="Unassembled WGS sequence"/>
</dbReference>
<evidence type="ECO:0000256" key="1">
    <source>
        <dbReference type="SAM" id="Phobius"/>
    </source>
</evidence>
<gene>
    <name evidence="2" type="ORF">SAMN04487894_10238</name>
</gene>
<sequence length="141" mass="15798">METKDYNSHIYKPLMAGLFAGYIATVLNLVYDVFFREETAFPLHELINVSTIIFATLFALPLAGVVFAAIDRLFPKGDRIYIVLSALFTALCIYGTLQVHRSADPVVTTQFQHLLLGMVIISGVFATIAVPWLVKHQDIYM</sequence>
<dbReference type="OrthoDB" id="665804at2"/>
<dbReference type="InterPro" id="IPR045713">
    <property type="entry name" value="DUF6069"/>
</dbReference>
<keyword evidence="1" id="KW-0472">Membrane</keyword>
<keyword evidence="3" id="KW-1185">Reference proteome</keyword>
<feature type="transmembrane region" description="Helical" evidence="1">
    <location>
        <begin position="80"/>
        <end position="99"/>
    </location>
</feature>
<dbReference type="AlphaFoldDB" id="A0A1G6KMQ2"/>
<name>A0A1G6KMQ2_NIADE</name>
<keyword evidence="1" id="KW-0812">Transmembrane</keyword>
<evidence type="ECO:0000313" key="3">
    <source>
        <dbReference type="Proteomes" id="UP000198757"/>
    </source>
</evidence>
<feature type="transmembrane region" description="Helical" evidence="1">
    <location>
        <begin position="14"/>
        <end position="34"/>
    </location>
</feature>
<evidence type="ECO:0000313" key="2">
    <source>
        <dbReference type="EMBL" id="SDC32392.1"/>
    </source>
</evidence>
<dbReference type="RefSeq" id="WP_090388677.1">
    <property type="nucleotide sequence ID" value="NZ_FMZO01000002.1"/>
</dbReference>
<dbReference type="Pfam" id="PF19545">
    <property type="entry name" value="DUF6069"/>
    <property type="match status" value="1"/>
</dbReference>
<feature type="transmembrane region" description="Helical" evidence="1">
    <location>
        <begin position="46"/>
        <end position="68"/>
    </location>
</feature>
<protein>
    <submittedName>
        <fullName evidence="2">Uncharacterized protein</fullName>
    </submittedName>
</protein>
<keyword evidence="1" id="KW-1133">Transmembrane helix</keyword>
<feature type="transmembrane region" description="Helical" evidence="1">
    <location>
        <begin position="111"/>
        <end position="134"/>
    </location>
</feature>
<accession>A0A1G6KMQ2</accession>
<proteinExistence type="predicted"/>
<organism evidence="2 3">
    <name type="scientific">Niabella drilacis (strain DSM 25811 / CCM 8410 / CCUG 62505 / LMG 26954 / E90)</name>
    <dbReference type="NCBI Taxonomy" id="1285928"/>
    <lineage>
        <taxon>Bacteria</taxon>
        <taxon>Pseudomonadati</taxon>
        <taxon>Bacteroidota</taxon>
        <taxon>Chitinophagia</taxon>
        <taxon>Chitinophagales</taxon>
        <taxon>Chitinophagaceae</taxon>
        <taxon>Niabella</taxon>
    </lineage>
</organism>